<dbReference type="EMBL" id="CM041533">
    <property type="protein sequence ID" value="KAI3375246.1"/>
    <property type="molecule type" value="Genomic_DNA"/>
</dbReference>
<organism evidence="1 2">
    <name type="scientific">Scortum barcoo</name>
    <name type="common">barcoo grunter</name>
    <dbReference type="NCBI Taxonomy" id="214431"/>
    <lineage>
        <taxon>Eukaryota</taxon>
        <taxon>Metazoa</taxon>
        <taxon>Chordata</taxon>
        <taxon>Craniata</taxon>
        <taxon>Vertebrata</taxon>
        <taxon>Euteleostomi</taxon>
        <taxon>Actinopterygii</taxon>
        <taxon>Neopterygii</taxon>
        <taxon>Teleostei</taxon>
        <taxon>Neoteleostei</taxon>
        <taxon>Acanthomorphata</taxon>
        <taxon>Eupercaria</taxon>
        <taxon>Centrarchiformes</taxon>
        <taxon>Terapontoidei</taxon>
        <taxon>Terapontidae</taxon>
        <taxon>Scortum</taxon>
    </lineage>
</organism>
<proteinExistence type="predicted"/>
<protein>
    <submittedName>
        <fullName evidence="1">Uncharacterized protein</fullName>
    </submittedName>
</protein>
<gene>
    <name evidence="1" type="ORF">L3Q82_021744</name>
</gene>
<reference evidence="1" key="1">
    <citation type="submission" date="2022-04" db="EMBL/GenBank/DDBJ databases">
        <title>Jade perch genome.</title>
        <authorList>
            <person name="Chao B."/>
        </authorList>
    </citation>
    <scope>NUCLEOTIDE SEQUENCE</scope>
    <source>
        <strain evidence="1">CB-2022</strain>
    </source>
</reference>
<comment type="caution">
    <text evidence="1">The sequence shown here is derived from an EMBL/GenBank/DDBJ whole genome shotgun (WGS) entry which is preliminary data.</text>
</comment>
<evidence type="ECO:0000313" key="2">
    <source>
        <dbReference type="Proteomes" id="UP000831701"/>
    </source>
</evidence>
<dbReference type="Proteomes" id="UP000831701">
    <property type="component" value="Chromosome 3"/>
</dbReference>
<name>A0ACB8X5N3_9TELE</name>
<evidence type="ECO:0000313" key="1">
    <source>
        <dbReference type="EMBL" id="KAI3375246.1"/>
    </source>
</evidence>
<sequence length="1392" mass="156382">MALLVVPLLLQAGLVLGSNYGYVEWSDNDRDEKSPPVFSTQNINREPPHHPTYSPVPATERAVVAHKIEEDLPRVVTAFLHTGDSSALRQVNCSRRYELSSLRGGLHVASHYSLHGILDTVAHATNFLNMILQANRSREQTMRRDMHWYHALVQSILEGDPKIHRAVVTFHADAPAPGPHVFLQATRTERAVVLQDLSGSAHRHLKSRGPESDWFNEFRDGRRHAHTHRRVPEGAKSGSYLLDKNHIKWSAPYLECEHGAFVPHWLLTLSAGFYGLKSNSAPEFRGVVRVDVNLQDVDIDQCSTSGWFAGTHRCNLTSMECTPIVGHGFVLDKYKCQCRRGFYHPSRVALNGFKSKEQGSGREETSDVSSKCLPCREGCPYCRDDTPCLVQEDGALRLAVASFQGLCMVLDLAGMVVVYHFRRNKSIRTSGLILLEAILSGALLLYFPVMILYFHPSVFRCILLRWVRLLGFAIMYGTIILKLYRVLKVFLSRTAQRTPYMTSWRVLRLLAVILLVVLWFLVAWTSAVCQSPELSRALITAGLTPEGLQFSMCLLDRWDYMMAVGKCADTEREREREVGGQGERRVKPVKYGARRDVGNDAERLFHQLWRGENLKGGEEEEGAGEERTAKDARETGQRTAASSEEQTQLFKWNETHKTGNEGSPLFALTARGEHTAEFLFLLWGVYLCYAVRTVPSAFHEPRYMAVAIYNELLISAIFHIIRFSLVPGLHPDWMLMMFFAHTHLTVTVTLCLLLIPKFLSKGTQARDDIATEAYEEELDMGRSGSYLNNSITSAWSEHSLDPEDIRDELKKLYAQLEVYKCKKMLANNPHLQKKRNSKKGLGRSLMKRITEIPETMHIHRQCSRDDGSEHGSNRSTLRRNAFEPSHHGKPQDDSLKNKVTGLTKSLSYDHVCDQDEETGSQSGSTAGDKMTPVGVAGEGSFLGSLIGRKHAKKQLEPAATPPRLEPAESTESVPLFWKSASAHNLTHEKKPIHLRTSIMQKSLSVIASAKEKMPGLTNKTQSVEDASKKGLKGREERMLSEVDETPEHYPKMIISQSVEYSKTPMKMGIMKQQVSGSQPSICSETGRNLYDVSEVCPWELEEPQTPSEAKTQKHVSIAPGETTTGRRGSSSSGISKGSRSQQRQKVGQSPSNRRRSKDKGGERDEGREIRKARPPRSPLPLKPDVCPWEFDEQPMLGRDSDSISPDRIRRKKSVTPTDGKPKGLHSDHSKSTGSLLQPPSLMVEICPWDYSSPPSPKQEKTCNSPTIHKKKRKGSCSSNHKTEKEKGREKSRERRSSSSKPPSERRRVSQSSECSGPGSERRRSSTRDPEVMEIRRAEVLSREIEPSHTSFAQTKKSPEKKKESTLSTSYKPAGMADVCPWDFHEQDSGERA</sequence>
<accession>A0ACB8X5N3</accession>
<keyword evidence="2" id="KW-1185">Reference proteome</keyword>